<sequence>MTYNNNPLFTDITSKDCLKMLSCFHSEEKIFSSGETIYHFSSQKPVIGILLHGDASVLRYEFNGSRTILEKLEPSSVFGEILAFHSEEYEAIHLQCDTNCKVLMIDYDSLMKPCANACACHTKLIQNVTWLISKKTMSLSQRVEVLSKRSIREKLYCYFMQESLRQKSHTFQIPFTMSDLADYLSVDRSAMMRELKKMKEDGILSSEKRMIRLL</sequence>
<dbReference type="InterPro" id="IPR014710">
    <property type="entry name" value="RmlC-like_jellyroll"/>
</dbReference>
<dbReference type="SUPFAM" id="SSF51206">
    <property type="entry name" value="cAMP-binding domain-like"/>
    <property type="match status" value="1"/>
</dbReference>
<dbReference type="AlphaFoldDB" id="A0A4P8IGT7"/>
<evidence type="ECO:0000259" key="4">
    <source>
        <dbReference type="PROSITE" id="PS50042"/>
    </source>
</evidence>
<keyword evidence="7" id="KW-1185">Reference proteome</keyword>
<dbReference type="GO" id="GO:0006355">
    <property type="term" value="P:regulation of DNA-templated transcription"/>
    <property type="evidence" value="ECO:0007669"/>
    <property type="project" value="InterPro"/>
</dbReference>
<protein>
    <submittedName>
        <fullName evidence="6">Hcp transcriptional regulator HcpR (Crp/Fnr family)</fullName>
    </submittedName>
</protein>
<dbReference type="Proteomes" id="UP000298653">
    <property type="component" value="Chromosome"/>
</dbReference>
<dbReference type="InterPro" id="IPR036390">
    <property type="entry name" value="WH_DNA-bd_sf"/>
</dbReference>
<evidence type="ECO:0000256" key="2">
    <source>
        <dbReference type="ARBA" id="ARBA00023125"/>
    </source>
</evidence>
<dbReference type="Pfam" id="PF13545">
    <property type="entry name" value="HTH_Crp_2"/>
    <property type="match status" value="1"/>
</dbReference>
<reference evidence="6 7" key="1">
    <citation type="submission" date="2019-05" db="EMBL/GenBank/DDBJ databases">
        <title>Complete genome sequencing of Anaerostipes rhamnosivorans.</title>
        <authorList>
            <person name="Bui T.P.N."/>
            <person name="de Vos W.M."/>
        </authorList>
    </citation>
    <scope>NUCLEOTIDE SEQUENCE [LARGE SCALE GENOMIC DNA]</scope>
    <source>
        <strain evidence="6 7">1y2</strain>
    </source>
</reference>
<name>A0A4P8IGT7_9FIRM</name>
<evidence type="ECO:0000313" key="7">
    <source>
        <dbReference type="Proteomes" id="UP000298653"/>
    </source>
</evidence>
<feature type="domain" description="Cyclic nucleotide-binding" evidence="4">
    <location>
        <begin position="8"/>
        <end position="112"/>
    </location>
</feature>
<dbReference type="InterPro" id="IPR000595">
    <property type="entry name" value="cNMP-bd_dom"/>
</dbReference>
<keyword evidence="1" id="KW-0805">Transcription regulation</keyword>
<evidence type="ECO:0000259" key="5">
    <source>
        <dbReference type="PROSITE" id="PS51063"/>
    </source>
</evidence>
<dbReference type="EMBL" id="CP040058">
    <property type="protein sequence ID" value="QCP34329.1"/>
    <property type="molecule type" value="Genomic_DNA"/>
</dbReference>
<dbReference type="SUPFAM" id="SSF46785">
    <property type="entry name" value="Winged helix' DNA-binding domain"/>
    <property type="match status" value="1"/>
</dbReference>
<gene>
    <name evidence="6" type="ORF">AR1Y2_0875</name>
</gene>
<proteinExistence type="predicted"/>
<dbReference type="PROSITE" id="PS51063">
    <property type="entry name" value="HTH_CRP_2"/>
    <property type="match status" value="1"/>
</dbReference>
<dbReference type="PROSITE" id="PS50042">
    <property type="entry name" value="CNMP_BINDING_3"/>
    <property type="match status" value="1"/>
</dbReference>
<evidence type="ECO:0000256" key="1">
    <source>
        <dbReference type="ARBA" id="ARBA00023015"/>
    </source>
</evidence>
<dbReference type="Gene3D" id="2.60.120.10">
    <property type="entry name" value="Jelly Rolls"/>
    <property type="match status" value="1"/>
</dbReference>
<evidence type="ECO:0000256" key="3">
    <source>
        <dbReference type="ARBA" id="ARBA00023163"/>
    </source>
</evidence>
<dbReference type="RefSeq" id="WP_137327887.1">
    <property type="nucleotide sequence ID" value="NZ_CP040058.1"/>
</dbReference>
<dbReference type="KEGG" id="arf:AR1Y2_0875"/>
<keyword evidence="3" id="KW-0804">Transcription</keyword>
<dbReference type="GO" id="GO:0003677">
    <property type="term" value="F:DNA binding"/>
    <property type="evidence" value="ECO:0007669"/>
    <property type="project" value="UniProtKB-KW"/>
</dbReference>
<evidence type="ECO:0000313" key="6">
    <source>
        <dbReference type="EMBL" id="QCP34329.1"/>
    </source>
</evidence>
<dbReference type="Pfam" id="PF00027">
    <property type="entry name" value="cNMP_binding"/>
    <property type="match status" value="1"/>
</dbReference>
<dbReference type="InterPro" id="IPR012318">
    <property type="entry name" value="HTH_CRP"/>
</dbReference>
<accession>A0A4P8IGT7</accession>
<feature type="domain" description="HTH crp-type" evidence="5">
    <location>
        <begin position="149"/>
        <end position="214"/>
    </location>
</feature>
<organism evidence="6 7">
    <name type="scientific">Anaerostipes rhamnosivorans</name>
    <dbReference type="NCBI Taxonomy" id="1229621"/>
    <lineage>
        <taxon>Bacteria</taxon>
        <taxon>Bacillati</taxon>
        <taxon>Bacillota</taxon>
        <taxon>Clostridia</taxon>
        <taxon>Lachnospirales</taxon>
        <taxon>Lachnospiraceae</taxon>
        <taxon>Anaerostipes</taxon>
    </lineage>
</organism>
<dbReference type="InterPro" id="IPR018490">
    <property type="entry name" value="cNMP-bd_dom_sf"/>
</dbReference>
<dbReference type="CDD" id="cd00038">
    <property type="entry name" value="CAP_ED"/>
    <property type="match status" value="1"/>
</dbReference>
<keyword evidence="2" id="KW-0238">DNA-binding</keyword>
<dbReference type="OrthoDB" id="9774616at2"/>